<evidence type="ECO:0000256" key="10">
    <source>
        <dbReference type="SAM" id="Phobius"/>
    </source>
</evidence>
<comment type="subcellular location">
    <subcellularLocation>
        <location evidence="1">Cell membrane</location>
        <topology evidence="1">Multi-pass membrane protein</topology>
    </subcellularLocation>
</comment>
<dbReference type="PATRIC" id="fig|1423801.4.peg.1291"/>
<keyword evidence="7" id="KW-0406">Ion transport</keyword>
<dbReference type="GO" id="GO:0015386">
    <property type="term" value="F:potassium:proton antiporter activity"/>
    <property type="evidence" value="ECO:0007669"/>
    <property type="project" value="TreeGrafter"/>
</dbReference>
<evidence type="ECO:0000256" key="1">
    <source>
        <dbReference type="ARBA" id="ARBA00004651"/>
    </source>
</evidence>
<dbReference type="PANTHER" id="PTHR10110:SF86">
    <property type="entry name" value="SODIUM_HYDROGEN EXCHANGER 7"/>
    <property type="match status" value="1"/>
</dbReference>
<evidence type="ECO:0000313" key="12">
    <source>
        <dbReference type="EMBL" id="KRL97697.1"/>
    </source>
</evidence>
<protein>
    <submittedName>
        <fullName evidence="12">NhaP-type Na+ H+ and K+ H+ antiporter</fullName>
    </submittedName>
</protein>
<dbReference type="OrthoDB" id="9809206at2"/>
<keyword evidence="9" id="KW-0739">Sodium transport</keyword>
<evidence type="ECO:0000313" key="13">
    <source>
        <dbReference type="Proteomes" id="UP000051166"/>
    </source>
</evidence>
<keyword evidence="5 10" id="KW-1133">Transmembrane helix</keyword>
<feature type="transmembrane region" description="Helical" evidence="10">
    <location>
        <begin position="86"/>
        <end position="105"/>
    </location>
</feature>
<dbReference type="RefSeq" id="WP_056961122.1">
    <property type="nucleotide sequence ID" value="NZ_AZFQ01000050.1"/>
</dbReference>
<evidence type="ECO:0000259" key="11">
    <source>
        <dbReference type="Pfam" id="PF00999"/>
    </source>
</evidence>
<keyword evidence="13" id="KW-1185">Reference proteome</keyword>
<keyword evidence="8 10" id="KW-0472">Membrane</keyword>
<comment type="caution">
    <text evidence="12">The sequence shown here is derived from an EMBL/GenBank/DDBJ whole genome shotgun (WGS) entry which is preliminary data.</text>
</comment>
<name>A0A0R1UWT9_9LACO</name>
<dbReference type="GO" id="GO:0098719">
    <property type="term" value="P:sodium ion import across plasma membrane"/>
    <property type="evidence" value="ECO:0007669"/>
    <property type="project" value="TreeGrafter"/>
</dbReference>
<reference evidence="12 13" key="1">
    <citation type="journal article" date="2015" name="Genome Announc.">
        <title>Expanding the biotechnology potential of lactobacilli through comparative genomics of 213 strains and associated genera.</title>
        <authorList>
            <person name="Sun Z."/>
            <person name="Harris H.M."/>
            <person name="McCann A."/>
            <person name="Guo C."/>
            <person name="Argimon S."/>
            <person name="Zhang W."/>
            <person name="Yang X."/>
            <person name="Jeffery I.B."/>
            <person name="Cooney J.C."/>
            <person name="Kagawa T.F."/>
            <person name="Liu W."/>
            <person name="Song Y."/>
            <person name="Salvetti E."/>
            <person name="Wrobel A."/>
            <person name="Rasinkangas P."/>
            <person name="Parkhill J."/>
            <person name="Rea M.C."/>
            <person name="O'Sullivan O."/>
            <person name="Ritari J."/>
            <person name="Douillard F.P."/>
            <person name="Paul Ross R."/>
            <person name="Yang R."/>
            <person name="Briner A.E."/>
            <person name="Felis G.E."/>
            <person name="de Vos W.M."/>
            <person name="Barrangou R."/>
            <person name="Klaenhammer T.R."/>
            <person name="Caufield P.W."/>
            <person name="Cui Y."/>
            <person name="Zhang H."/>
            <person name="O'Toole P.W."/>
        </authorList>
    </citation>
    <scope>NUCLEOTIDE SEQUENCE [LARGE SCALE GENOMIC DNA]</scope>
    <source>
        <strain evidence="12 13">DSM 16230</strain>
    </source>
</reference>
<feature type="transmembrane region" description="Helical" evidence="10">
    <location>
        <begin position="111"/>
        <end position="132"/>
    </location>
</feature>
<evidence type="ECO:0000256" key="5">
    <source>
        <dbReference type="ARBA" id="ARBA00022989"/>
    </source>
</evidence>
<keyword evidence="2" id="KW-0813">Transport</keyword>
<feature type="transmembrane region" description="Helical" evidence="10">
    <location>
        <begin position="380"/>
        <end position="403"/>
    </location>
</feature>
<keyword evidence="3" id="KW-1003">Cell membrane</keyword>
<proteinExistence type="predicted"/>
<organism evidence="12 13">
    <name type="scientific">Liquorilactobacillus satsumensis DSM 16230 = JCM 12392</name>
    <dbReference type="NCBI Taxonomy" id="1423801"/>
    <lineage>
        <taxon>Bacteria</taxon>
        <taxon>Bacillati</taxon>
        <taxon>Bacillota</taxon>
        <taxon>Bacilli</taxon>
        <taxon>Lactobacillales</taxon>
        <taxon>Lactobacillaceae</taxon>
        <taxon>Liquorilactobacillus</taxon>
    </lineage>
</organism>
<evidence type="ECO:0000256" key="7">
    <source>
        <dbReference type="ARBA" id="ARBA00023065"/>
    </source>
</evidence>
<evidence type="ECO:0000256" key="8">
    <source>
        <dbReference type="ARBA" id="ARBA00023136"/>
    </source>
</evidence>
<feature type="transmembrane region" description="Helical" evidence="10">
    <location>
        <begin position="7"/>
        <end position="24"/>
    </location>
</feature>
<accession>A0A0R1UWT9</accession>
<gene>
    <name evidence="12" type="ORF">FD50_GL001263</name>
</gene>
<dbReference type="STRING" id="1423801.FD50_GL001263"/>
<evidence type="ECO:0000256" key="4">
    <source>
        <dbReference type="ARBA" id="ARBA00022692"/>
    </source>
</evidence>
<keyword evidence="4 10" id="KW-0812">Transmembrane</keyword>
<feature type="transmembrane region" description="Helical" evidence="10">
    <location>
        <begin position="181"/>
        <end position="203"/>
    </location>
</feature>
<feature type="domain" description="Cation/H+ exchanger transmembrane" evidence="11">
    <location>
        <begin position="14"/>
        <end position="404"/>
    </location>
</feature>
<dbReference type="InterPro" id="IPR006153">
    <property type="entry name" value="Cation/H_exchanger_TM"/>
</dbReference>
<dbReference type="GO" id="GO:0005886">
    <property type="term" value="C:plasma membrane"/>
    <property type="evidence" value="ECO:0007669"/>
    <property type="project" value="UniProtKB-SubCell"/>
</dbReference>
<evidence type="ECO:0000256" key="6">
    <source>
        <dbReference type="ARBA" id="ARBA00023053"/>
    </source>
</evidence>
<evidence type="ECO:0000256" key="2">
    <source>
        <dbReference type="ARBA" id="ARBA00022448"/>
    </source>
</evidence>
<feature type="transmembrane region" description="Helical" evidence="10">
    <location>
        <begin position="30"/>
        <end position="49"/>
    </location>
</feature>
<dbReference type="Proteomes" id="UP000051166">
    <property type="component" value="Unassembled WGS sequence"/>
</dbReference>
<keyword evidence="6" id="KW-0915">Sodium</keyword>
<dbReference type="InterPro" id="IPR018422">
    <property type="entry name" value="Cation/H_exchanger_CPA1"/>
</dbReference>
<evidence type="ECO:0000256" key="9">
    <source>
        <dbReference type="ARBA" id="ARBA00023201"/>
    </source>
</evidence>
<dbReference type="GO" id="GO:0051453">
    <property type="term" value="P:regulation of intracellular pH"/>
    <property type="evidence" value="ECO:0007669"/>
    <property type="project" value="TreeGrafter"/>
</dbReference>
<dbReference type="Pfam" id="PF00999">
    <property type="entry name" value="Na_H_Exchanger"/>
    <property type="match status" value="1"/>
</dbReference>
<sequence length="698" mass="78834">MEVIYTILLLIFGVIIANFLAQRWNFFPRAIWQILAGVLIALVPAFSGLEVKLDPEWFMALIVAPLLFCEGQQTNGRVFSKNFRTILSLAGVLAVLVMTLLTLTMKLTLAWSWGAALALAAIITPTDATALGSVKNGFEMPLKVEHRLTLESMFNDATGLVGLQLASVVVLTGHLSPLMSVGNFLMVSIGGGIFGIGVTFLLIQMRKGLLKRRYDDITSHVLLQLFTPLVIYVAAENLHLSGVIAVVMAGIFHHEEQERTLLVAAQMNNLLQQLWSLLTELLNGIVFVILGVSLVPIFSRNLVQRQWLLFLGLSMGLYLLMTFIRFVFELCTLSKKKAARIKNSLIFALGGVHGTVTLAMALTVPLMLKTSKSTTWYDNLVTLAALVILISLFVPLIFLRFLLKKEAQAYTEAELAQARTEIVNAAFSYINELETTGATKERLRWRVKTQLGYDAQKFPEQRQWQQMLGELQRQRDTAVQQAVDAGSLNEDGLVLWNKLKQFNLALQGKERIEKGFLKRFLIRNKRWLVRIFLRWTLNFEKDYPRLQAKLARLEHQVNRTTSVRRKHKLQLKIEKYAKKIAFYKKYTDRNRTEQWRSNLQQLQQILAPVDNNFIAAKEQAGTDQQLLIALKQLVGHEATALQQQFEAPVQENTELLKVLNFELAFLNEARTNESGINPAVIKHLADELISAQSILIAV</sequence>
<dbReference type="AlphaFoldDB" id="A0A0R1UWT9"/>
<feature type="transmembrane region" description="Helical" evidence="10">
    <location>
        <begin position="345"/>
        <end position="368"/>
    </location>
</feature>
<evidence type="ECO:0000256" key="3">
    <source>
        <dbReference type="ARBA" id="ARBA00022475"/>
    </source>
</evidence>
<dbReference type="GeneID" id="98308577"/>
<dbReference type="GO" id="GO:0015385">
    <property type="term" value="F:sodium:proton antiporter activity"/>
    <property type="evidence" value="ECO:0007669"/>
    <property type="project" value="InterPro"/>
</dbReference>
<feature type="transmembrane region" description="Helical" evidence="10">
    <location>
        <begin position="274"/>
        <end position="295"/>
    </location>
</feature>
<dbReference type="EMBL" id="AZFQ01000050">
    <property type="protein sequence ID" value="KRL97697.1"/>
    <property type="molecule type" value="Genomic_DNA"/>
</dbReference>
<dbReference type="PANTHER" id="PTHR10110">
    <property type="entry name" value="SODIUM/HYDROGEN EXCHANGER"/>
    <property type="match status" value="1"/>
</dbReference>
<feature type="transmembrane region" description="Helical" evidence="10">
    <location>
        <begin position="307"/>
        <end position="333"/>
    </location>
</feature>